<name>A0ABU4HLA0_9ACTN</name>
<accession>A0ABU4HLA0</accession>
<evidence type="ECO:0000313" key="3">
    <source>
        <dbReference type="EMBL" id="MDW5594096.1"/>
    </source>
</evidence>
<organism evidence="3 4">
    <name type="scientific">Conexibacter stalactiti</name>
    <dbReference type="NCBI Taxonomy" id="1940611"/>
    <lineage>
        <taxon>Bacteria</taxon>
        <taxon>Bacillati</taxon>
        <taxon>Actinomycetota</taxon>
        <taxon>Thermoleophilia</taxon>
        <taxon>Solirubrobacterales</taxon>
        <taxon>Conexibacteraceae</taxon>
        <taxon>Conexibacter</taxon>
    </lineage>
</organism>
<sequence>MIADVFHFSFTVSDLERSIRWYTEVLGLELVLRQRQDNDYTRTLVGIPDAVLEIAQLRIPGAPPRHSTHMLELVQYLRPAGDTVELRTTTVGVAHLALMVDDVHARHARMRAQGVVFRNPPVAIAEGANAGGFSCYFTDPDGITLELLQPSPARLAALGLAG</sequence>
<dbReference type="PANTHER" id="PTHR43048:SF3">
    <property type="entry name" value="METHYLMALONYL-COA EPIMERASE, MITOCHONDRIAL"/>
    <property type="match status" value="1"/>
</dbReference>
<dbReference type="InterPro" id="IPR029068">
    <property type="entry name" value="Glyas_Bleomycin-R_OHBP_Dase"/>
</dbReference>
<gene>
    <name evidence="3" type="ORF">R7226_07105</name>
</gene>
<dbReference type="Gene3D" id="3.10.180.10">
    <property type="entry name" value="2,3-Dihydroxybiphenyl 1,2-Dioxygenase, domain 1"/>
    <property type="match status" value="1"/>
</dbReference>
<dbReference type="InterPro" id="IPR004360">
    <property type="entry name" value="Glyas_Fos-R_dOase_dom"/>
</dbReference>
<comment type="caution">
    <text evidence="3">The sequence shown here is derived from an EMBL/GenBank/DDBJ whole genome shotgun (WGS) entry which is preliminary data.</text>
</comment>
<reference evidence="3 4" key="2">
    <citation type="submission" date="2023-10" db="EMBL/GenBank/DDBJ databases">
        <authorList>
            <person name="Han X.F."/>
        </authorList>
    </citation>
    <scope>NUCLEOTIDE SEQUENCE [LARGE SCALE GENOMIC DNA]</scope>
    <source>
        <strain evidence="3 4">KCTC 39840</strain>
    </source>
</reference>
<dbReference type="InterPro" id="IPR037523">
    <property type="entry name" value="VOC_core"/>
</dbReference>
<evidence type="ECO:0000256" key="1">
    <source>
        <dbReference type="ARBA" id="ARBA00022723"/>
    </source>
</evidence>
<keyword evidence="1" id="KW-0479">Metal-binding</keyword>
<dbReference type="PANTHER" id="PTHR43048">
    <property type="entry name" value="METHYLMALONYL-COA EPIMERASE"/>
    <property type="match status" value="1"/>
</dbReference>
<dbReference type="EMBL" id="JAWSTH010000012">
    <property type="protein sequence ID" value="MDW5594096.1"/>
    <property type="molecule type" value="Genomic_DNA"/>
</dbReference>
<dbReference type="RefSeq" id="WP_318596354.1">
    <property type="nucleotide sequence ID" value="NZ_JAWSTH010000012.1"/>
</dbReference>
<feature type="domain" description="VOC" evidence="2">
    <location>
        <begin position="4"/>
        <end position="150"/>
    </location>
</feature>
<reference evidence="4" key="1">
    <citation type="submission" date="2023-07" db="EMBL/GenBank/DDBJ databases">
        <title>Conexibacter stalactiti sp. nov., isolated from stalactites in a lava cave and emended description of the genus Conexibacter.</title>
        <authorList>
            <person name="Lee S.D."/>
        </authorList>
    </citation>
    <scope>NUCLEOTIDE SEQUENCE [LARGE SCALE GENOMIC DNA]</scope>
    <source>
        <strain evidence="4">KCTC 39840</strain>
    </source>
</reference>
<dbReference type="SUPFAM" id="SSF54593">
    <property type="entry name" value="Glyoxalase/Bleomycin resistance protein/Dihydroxybiphenyl dioxygenase"/>
    <property type="match status" value="1"/>
</dbReference>
<dbReference type="PROSITE" id="PS51819">
    <property type="entry name" value="VOC"/>
    <property type="match status" value="1"/>
</dbReference>
<dbReference type="Proteomes" id="UP001284601">
    <property type="component" value="Unassembled WGS sequence"/>
</dbReference>
<dbReference type="Pfam" id="PF00903">
    <property type="entry name" value="Glyoxalase"/>
    <property type="match status" value="1"/>
</dbReference>
<proteinExistence type="predicted"/>
<dbReference type="InterPro" id="IPR051785">
    <property type="entry name" value="MMCE/EMCE_epimerase"/>
</dbReference>
<evidence type="ECO:0000259" key="2">
    <source>
        <dbReference type="PROSITE" id="PS51819"/>
    </source>
</evidence>
<keyword evidence="4" id="KW-1185">Reference proteome</keyword>
<protein>
    <submittedName>
        <fullName evidence="3">VOC family protein</fullName>
    </submittedName>
</protein>
<evidence type="ECO:0000313" key="4">
    <source>
        <dbReference type="Proteomes" id="UP001284601"/>
    </source>
</evidence>